<dbReference type="OrthoDB" id="9814202at2"/>
<evidence type="ECO:0000313" key="3">
    <source>
        <dbReference type="Proteomes" id="UP000219167"/>
    </source>
</evidence>
<dbReference type="SMART" id="SM00052">
    <property type="entry name" value="EAL"/>
    <property type="match status" value="1"/>
</dbReference>
<dbReference type="Proteomes" id="UP000219167">
    <property type="component" value="Unassembled WGS sequence"/>
</dbReference>
<dbReference type="PANTHER" id="PTHR33121:SF70">
    <property type="entry name" value="SIGNALING PROTEIN YKOW"/>
    <property type="match status" value="1"/>
</dbReference>
<dbReference type="Gene3D" id="3.20.20.450">
    <property type="entry name" value="EAL domain"/>
    <property type="match status" value="1"/>
</dbReference>
<dbReference type="InterPro" id="IPR001633">
    <property type="entry name" value="EAL_dom"/>
</dbReference>
<dbReference type="SUPFAM" id="SSF141868">
    <property type="entry name" value="EAL domain-like"/>
    <property type="match status" value="1"/>
</dbReference>
<dbReference type="InterPro" id="IPR050706">
    <property type="entry name" value="Cyclic-di-GMP_PDE-like"/>
</dbReference>
<dbReference type="InterPro" id="IPR003018">
    <property type="entry name" value="GAF"/>
</dbReference>
<dbReference type="RefSeq" id="WP_097142823.1">
    <property type="nucleotide sequence ID" value="NZ_OBQD01000026.1"/>
</dbReference>
<proteinExistence type="predicted"/>
<dbReference type="GO" id="GO:0071111">
    <property type="term" value="F:cyclic-guanylate-specific phosphodiesterase activity"/>
    <property type="evidence" value="ECO:0007669"/>
    <property type="project" value="InterPro"/>
</dbReference>
<keyword evidence="3" id="KW-1185">Reference proteome</keyword>
<dbReference type="CDD" id="cd01948">
    <property type="entry name" value="EAL"/>
    <property type="match status" value="1"/>
</dbReference>
<sequence>MLQCVDRNVNSAETFGPEGPPPDEAARLKRLRELSSVSSGPDPVLDALVDAACLAAGTPIGLITLLDGERQWFKSKRGIDGEGSLRADAFCDYTIQSSRPFVVADAARDFRFAENPFVTGSDRIRFYAGVPLEIERGLRLGSLCVLDRVPRRLGADVRGLLDRLARCAVERLLQSEDRYLLSRIDSGRLNRAKADKAALALAEEALARGLFGLHYQPKIALDTGRHVGFEALLRLKRADGSVLSPAAFAAALDDPTLSRRIGRHVLRCAVAQAKAWATAGVDFGHIAINVSSSQFIALPGSPCLVDEILDATRSAGLSPRHFQIEVTEGVMLSEQGGDIGAQLEALRMAGFIVAFDDFGTGFASLVHLKEFAYDQIKIDGSFVRAMTGSSADHAIVKAIIDMAKALGKQVVAEGVETVTELHALRELGCPYGQGFLFGRPASASDIELLPD</sequence>
<dbReference type="SUPFAM" id="SSF55781">
    <property type="entry name" value="GAF domain-like"/>
    <property type="match status" value="1"/>
</dbReference>
<dbReference type="InterPro" id="IPR029016">
    <property type="entry name" value="GAF-like_dom_sf"/>
</dbReference>
<protein>
    <submittedName>
        <fullName evidence="2">EAL domain-containing protein (Putative c-di-GMP-specific phosphodiesterase class I)</fullName>
    </submittedName>
</protein>
<dbReference type="Gene3D" id="3.30.450.40">
    <property type="match status" value="1"/>
</dbReference>
<dbReference type="PANTHER" id="PTHR33121">
    <property type="entry name" value="CYCLIC DI-GMP PHOSPHODIESTERASE PDEF"/>
    <property type="match status" value="1"/>
</dbReference>
<dbReference type="EMBL" id="OBQD01000026">
    <property type="protein sequence ID" value="SOC47019.1"/>
    <property type="molecule type" value="Genomic_DNA"/>
</dbReference>
<accession>A0A285UYW1</accession>
<dbReference type="AlphaFoldDB" id="A0A285UYW1"/>
<dbReference type="InterPro" id="IPR035919">
    <property type="entry name" value="EAL_sf"/>
</dbReference>
<reference evidence="2 3" key="1">
    <citation type="submission" date="2017-08" db="EMBL/GenBank/DDBJ databases">
        <authorList>
            <person name="de Groot N.N."/>
        </authorList>
    </citation>
    <scope>NUCLEOTIDE SEQUENCE [LARGE SCALE GENOMIC DNA]</scope>
    <source>
        <strain evidence="2 3">JC85</strain>
    </source>
</reference>
<organism evidence="2 3">
    <name type="scientific">Rhizobium subbaraonis</name>
    <dbReference type="NCBI Taxonomy" id="908946"/>
    <lineage>
        <taxon>Bacteria</taxon>
        <taxon>Pseudomonadati</taxon>
        <taxon>Pseudomonadota</taxon>
        <taxon>Alphaproteobacteria</taxon>
        <taxon>Hyphomicrobiales</taxon>
        <taxon>Rhizobiaceae</taxon>
        <taxon>Rhizobium/Agrobacterium group</taxon>
        <taxon>Rhizobium</taxon>
    </lineage>
</organism>
<name>A0A285UYW1_9HYPH</name>
<gene>
    <name evidence="2" type="ORF">SAMN05892877_12617</name>
</gene>
<evidence type="ECO:0000259" key="1">
    <source>
        <dbReference type="PROSITE" id="PS50883"/>
    </source>
</evidence>
<dbReference type="Pfam" id="PF01590">
    <property type="entry name" value="GAF"/>
    <property type="match status" value="1"/>
</dbReference>
<evidence type="ECO:0000313" key="2">
    <source>
        <dbReference type="EMBL" id="SOC47019.1"/>
    </source>
</evidence>
<dbReference type="Pfam" id="PF00563">
    <property type="entry name" value="EAL"/>
    <property type="match status" value="1"/>
</dbReference>
<dbReference type="PROSITE" id="PS50883">
    <property type="entry name" value="EAL"/>
    <property type="match status" value="1"/>
</dbReference>
<feature type="domain" description="EAL" evidence="1">
    <location>
        <begin position="195"/>
        <end position="451"/>
    </location>
</feature>